<dbReference type="PANTHER" id="PTHR42695">
    <property type="entry name" value="GLUTAMINE AMIDOTRANSFERASE YLR126C-RELATED"/>
    <property type="match status" value="1"/>
</dbReference>
<organism evidence="2 3">
    <name type="scientific">Nitrosomonas mobilis</name>
    <dbReference type="NCBI Taxonomy" id="51642"/>
    <lineage>
        <taxon>Bacteria</taxon>
        <taxon>Pseudomonadati</taxon>
        <taxon>Pseudomonadota</taxon>
        <taxon>Betaproteobacteria</taxon>
        <taxon>Nitrosomonadales</taxon>
        <taxon>Nitrosomonadaceae</taxon>
        <taxon>Nitrosomonas</taxon>
    </lineage>
</organism>
<proteinExistence type="predicted"/>
<feature type="domain" description="Glutamine amidotransferase" evidence="1">
    <location>
        <begin position="61"/>
        <end position="196"/>
    </location>
</feature>
<dbReference type="InterPro" id="IPR017926">
    <property type="entry name" value="GATASE"/>
</dbReference>
<accession>A0A1G5SHB8</accession>
<dbReference type="AlphaFoldDB" id="A0A1G5SHB8"/>
<dbReference type="PANTHER" id="PTHR42695:SF5">
    <property type="entry name" value="GLUTAMINE AMIDOTRANSFERASE YLR126C-RELATED"/>
    <property type="match status" value="1"/>
</dbReference>
<protein>
    <submittedName>
        <fullName evidence="2">Glutamine amidotransferase class-I</fullName>
    </submittedName>
</protein>
<keyword evidence="2" id="KW-0808">Transferase</keyword>
<reference evidence="2 3" key="1">
    <citation type="submission" date="2016-10" db="EMBL/GenBank/DDBJ databases">
        <authorList>
            <person name="de Groot N.N."/>
        </authorList>
    </citation>
    <scope>NUCLEOTIDE SEQUENCE [LARGE SCALE GENOMIC DNA]</scope>
    <source>
        <strain evidence="2">1</strain>
    </source>
</reference>
<dbReference type="GO" id="GO:0005829">
    <property type="term" value="C:cytosol"/>
    <property type="evidence" value="ECO:0007669"/>
    <property type="project" value="TreeGrafter"/>
</dbReference>
<dbReference type="PROSITE" id="PS51273">
    <property type="entry name" value="GATASE_TYPE_1"/>
    <property type="match status" value="1"/>
</dbReference>
<dbReference type="SUPFAM" id="SSF52317">
    <property type="entry name" value="Class I glutamine amidotransferase-like"/>
    <property type="match status" value="1"/>
</dbReference>
<dbReference type="CDD" id="cd01741">
    <property type="entry name" value="GATase1_1"/>
    <property type="match status" value="1"/>
</dbReference>
<dbReference type="Proteomes" id="UP000198729">
    <property type="component" value="Unassembled WGS sequence"/>
</dbReference>
<dbReference type="STRING" id="51642.NSMM_410014"/>
<evidence type="ECO:0000313" key="2">
    <source>
        <dbReference type="EMBL" id="SCZ85779.1"/>
    </source>
</evidence>
<name>A0A1G5SHB8_9PROT</name>
<dbReference type="Gene3D" id="3.40.50.880">
    <property type="match status" value="1"/>
</dbReference>
<keyword evidence="3" id="KW-1185">Reference proteome</keyword>
<dbReference type="Pfam" id="PF00117">
    <property type="entry name" value="GATase"/>
    <property type="match status" value="1"/>
</dbReference>
<sequence>MTLYQEKNNSVVIQPVTKMKPVAILRFFSIEGPGYFATFLDQHAVPWQLIRLDAGDTLPDNLSGFSGLVLMGGPMSVHDDLPWIALVIHLIKQAITSDIPILGNCLGGQLLATALGGKVSNHPVKELGWGWVEVVDTPIARSWLGDLTGFEAFHWHGETFSLPHGATHLLSSTFCSNQAFVFGKHLGLQCHLEMTPAMVKEWCHVNAEELRQNQDSPAVQTMDEIQHDLHQRVSVLQSVARRIYQNWIITLDTRDDHIQSIRQSEK</sequence>
<keyword evidence="2" id="KW-0315">Glutamine amidotransferase</keyword>
<dbReference type="InterPro" id="IPR044992">
    <property type="entry name" value="ChyE-like"/>
</dbReference>
<dbReference type="GO" id="GO:0016740">
    <property type="term" value="F:transferase activity"/>
    <property type="evidence" value="ECO:0007669"/>
    <property type="project" value="UniProtKB-KW"/>
</dbReference>
<gene>
    <name evidence="2" type="ORF">NSMM_410014</name>
</gene>
<dbReference type="EMBL" id="FMWO01000049">
    <property type="protein sequence ID" value="SCZ85779.1"/>
    <property type="molecule type" value="Genomic_DNA"/>
</dbReference>
<evidence type="ECO:0000313" key="3">
    <source>
        <dbReference type="Proteomes" id="UP000198729"/>
    </source>
</evidence>
<evidence type="ECO:0000259" key="1">
    <source>
        <dbReference type="Pfam" id="PF00117"/>
    </source>
</evidence>
<dbReference type="InterPro" id="IPR029062">
    <property type="entry name" value="Class_I_gatase-like"/>
</dbReference>